<evidence type="ECO:0000313" key="3">
    <source>
        <dbReference type="Proteomes" id="UP000792457"/>
    </source>
</evidence>
<comment type="caution">
    <text evidence="2">The sequence shown here is derived from an EMBL/GenBank/DDBJ whole genome shotgun (WGS) entry which is preliminary data.</text>
</comment>
<accession>A0A8K0P8Q1</accession>
<reference evidence="2" key="1">
    <citation type="submission" date="2013-04" db="EMBL/GenBank/DDBJ databases">
        <authorList>
            <person name="Qu J."/>
            <person name="Murali S.C."/>
            <person name="Bandaranaike D."/>
            <person name="Bellair M."/>
            <person name="Blankenburg K."/>
            <person name="Chao H."/>
            <person name="Dinh H."/>
            <person name="Doddapaneni H."/>
            <person name="Downs B."/>
            <person name="Dugan-Rocha S."/>
            <person name="Elkadiri S."/>
            <person name="Gnanaolivu R.D."/>
            <person name="Hernandez B."/>
            <person name="Javaid M."/>
            <person name="Jayaseelan J.C."/>
            <person name="Lee S."/>
            <person name="Li M."/>
            <person name="Ming W."/>
            <person name="Munidasa M."/>
            <person name="Muniz J."/>
            <person name="Nguyen L."/>
            <person name="Ongeri F."/>
            <person name="Osuji N."/>
            <person name="Pu L.-L."/>
            <person name="Puazo M."/>
            <person name="Qu C."/>
            <person name="Quiroz J."/>
            <person name="Raj R."/>
            <person name="Weissenberger G."/>
            <person name="Xin Y."/>
            <person name="Zou X."/>
            <person name="Han Y."/>
            <person name="Richards S."/>
            <person name="Worley K."/>
            <person name="Muzny D."/>
            <person name="Gibbs R."/>
        </authorList>
    </citation>
    <scope>NUCLEOTIDE SEQUENCE</scope>
    <source>
        <strain evidence="2">Sampled in the wild</strain>
    </source>
</reference>
<feature type="compositionally biased region" description="Polar residues" evidence="1">
    <location>
        <begin position="1"/>
        <end position="10"/>
    </location>
</feature>
<dbReference type="EMBL" id="KZ312439">
    <property type="protein sequence ID" value="KAG8240230.1"/>
    <property type="molecule type" value="Genomic_DNA"/>
</dbReference>
<reference evidence="2" key="2">
    <citation type="submission" date="2017-10" db="EMBL/GenBank/DDBJ databases">
        <title>Ladona fulva Genome sequencing and assembly.</title>
        <authorList>
            <person name="Murali S."/>
            <person name="Richards S."/>
            <person name="Bandaranaike D."/>
            <person name="Bellair M."/>
            <person name="Blankenburg K."/>
            <person name="Chao H."/>
            <person name="Dinh H."/>
            <person name="Doddapaneni H."/>
            <person name="Dugan-Rocha S."/>
            <person name="Elkadiri S."/>
            <person name="Gnanaolivu R."/>
            <person name="Hernandez B."/>
            <person name="Skinner E."/>
            <person name="Javaid M."/>
            <person name="Lee S."/>
            <person name="Li M."/>
            <person name="Ming W."/>
            <person name="Munidasa M."/>
            <person name="Muniz J."/>
            <person name="Nguyen L."/>
            <person name="Hughes D."/>
            <person name="Osuji N."/>
            <person name="Pu L.-L."/>
            <person name="Puazo M."/>
            <person name="Qu C."/>
            <person name="Quiroz J."/>
            <person name="Raj R."/>
            <person name="Weissenberger G."/>
            <person name="Xin Y."/>
            <person name="Zou X."/>
            <person name="Han Y."/>
            <person name="Worley K."/>
            <person name="Muzny D."/>
            <person name="Gibbs R."/>
        </authorList>
    </citation>
    <scope>NUCLEOTIDE SEQUENCE</scope>
    <source>
        <strain evidence="2">Sampled in the wild</strain>
    </source>
</reference>
<protein>
    <submittedName>
        <fullName evidence="2">Uncharacterized protein</fullName>
    </submittedName>
</protein>
<evidence type="ECO:0000313" key="2">
    <source>
        <dbReference type="EMBL" id="KAG8240230.1"/>
    </source>
</evidence>
<organism evidence="2 3">
    <name type="scientific">Ladona fulva</name>
    <name type="common">Scarce chaser dragonfly</name>
    <name type="synonym">Libellula fulva</name>
    <dbReference type="NCBI Taxonomy" id="123851"/>
    <lineage>
        <taxon>Eukaryota</taxon>
        <taxon>Metazoa</taxon>
        <taxon>Ecdysozoa</taxon>
        <taxon>Arthropoda</taxon>
        <taxon>Hexapoda</taxon>
        <taxon>Insecta</taxon>
        <taxon>Pterygota</taxon>
        <taxon>Palaeoptera</taxon>
        <taxon>Odonata</taxon>
        <taxon>Epiprocta</taxon>
        <taxon>Anisoptera</taxon>
        <taxon>Libelluloidea</taxon>
        <taxon>Libellulidae</taxon>
        <taxon>Ladona</taxon>
    </lineage>
</organism>
<proteinExistence type="predicted"/>
<gene>
    <name evidence="2" type="ORF">J437_LFUL004690</name>
</gene>
<feature type="region of interest" description="Disordered" evidence="1">
    <location>
        <begin position="1"/>
        <end position="30"/>
    </location>
</feature>
<name>A0A8K0P8Q1_LADFU</name>
<dbReference type="Proteomes" id="UP000792457">
    <property type="component" value="Unassembled WGS sequence"/>
</dbReference>
<sequence>MHLLKYSSSIGVPVKTGEPGTGPPARLGMGRLSGRQQQLHPMHVHAVATRHSASQLDASRCLCRLLCLVARVDSDREGEKGFALV</sequence>
<dbReference type="AlphaFoldDB" id="A0A8K0P8Q1"/>
<keyword evidence="3" id="KW-1185">Reference proteome</keyword>
<evidence type="ECO:0000256" key="1">
    <source>
        <dbReference type="SAM" id="MobiDB-lite"/>
    </source>
</evidence>